<evidence type="ECO:0000256" key="15">
    <source>
        <dbReference type="ARBA" id="ARBA00083206"/>
    </source>
</evidence>
<comment type="catalytic activity">
    <reaction evidence="12">
        <text>isopentenyl diphosphate = dimethylallyl diphosphate</text>
        <dbReference type="Rhea" id="RHEA:23284"/>
        <dbReference type="ChEBI" id="CHEBI:57623"/>
        <dbReference type="ChEBI" id="CHEBI:128769"/>
        <dbReference type="EC" id="5.3.3.2"/>
    </reaction>
    <physiologicalReaction direction="left-to-right" evidence="12">
        <dbReference type="Rhea" id="RHEA:23285"/>
    </physiologicalReaction>
</comment>
<comment type="cofactor">
    <cofactor evidence="1">
        <name>Mg(2+)</name>
        <dbReference type="ChEBI" id="CHEBI:18420"/>
    </cofactor>
</comment>
<evidence type="ECO:0000256" key="1">
    <source>
        <dbReference type="ARBA" id="ARBA00001946"/>
    </source>
</evidence>
<evidence type="ECO:0000256" key="4">
    <source>
        <dbReference type="ARBA" id="ARBA00012057"/>
    </source>
</evidence>
<keyword evidence="10" id="KW-0414">Isoprene biosynthesis</keyword>
<dbReference type="FunCoup" id="G8YFB8">
    <property type="interactions" value="1262"/>
</dbReference>
<evidence type="ECO:0000256" key="8">
    <source>
        <dbReference type="ARBA" id="ARBA00022955"/>
    </source>
</evidence>
<dbReference type="PROSITE" id="PS51462">
    <property type="entry name" value="NUDIX"/>
    <property type="match status" value="1"/>
</dbReference>
<dbReference type="Pfam" id="PF00293">
    <property type="entry name" value="NUDIX"/>
    <property type="match status" value="1"/>
</dbReference>
<keyword evidence="7" id="KW-0460">Magnesium</keyword>
<dbReference type="EC" id="5.3.3.2" evidence="4"/>
<organism evidence="18 19">
    <name type="scientific">Pichia sorbitophila (strain ATCC MYA-4447 / BCRC 22081 / CBS 7064 / NBRC 10061 / NRRL Y-12695)</name>
    <name type="common">Hybrid yeast</name>
    <dbReference type="NCBI Taxonomy" id="559304"/>
    <lineage>
        <taxon>Eukaryota</taxon>
        <taxon>Fungi</taxon>
        <taxon>Dikarya</taxon>
        <taxon>Ascomycota</taxon>
        <taxon>Saccharomycotina</taxon>
        <taxon>Pichiomycetes</taxon>
        <taxon>Debaryomycetaceae</taxon>
        <taxon>Millerozyma</taxon>
    </lineage>
</organism>
<evidence type="ECO:0000256" key="10">
    <source>
        <dbReference type="ARBA" id="ARBA00023229"/>
    </source>
</evidence>
<name>G8YFB8_PICSO</name>
<dbReference type="SUPFAM" id="SSF55811">
    <property type="entry name" value="Nudix"/>
    <property type="match status" value="1"/>
</dbReference>
<dbReference type="InterPro" id="IPR015797">
    <property type="entry name" value="NUDIX_hydrolase-like_dom_sf"/>
</dbReference>
<dbReference type="InterPro" id="IPR000086">
    <property type="entry name" value="NUDIX_hydrolase_dom"/>
</dbReference>
<evidence type="ECO:0000256" key="16">
    <source>
        <dbReference type="SAM" id="MobiDB-lite"/>
    </source>
</evidence>
<evidence type="ECO:0000256" key="5">
    <source>
        <dbReference type="ARBA" id="ARBA00022516"/>
    </source>
</evidence>
<evidence type="ECO:0000256" key="9">
    <source>
        <dbReference type="ARBA" id="ARBA00023098"/>
    </source>
</evidence>
<keyword evidence="5" id="KW-0444">Lipid biosynthesis</keyword>
<keyword evidence="19" id="KW-1185">Reference proteome</keyword>
<gene>
    <name evidence="18" type="primary">Piso0_002545</name>
    <name evidence="18" type="ORF">GNLVRS01_PISO0I12504g</name>
</gene>
<dbReference type="PIRSF" id="PIRSF018427">
    <property type="entry name" value="Isopntndiph_ism"/>
    <property type="match status" value="1"/>
</dbReference>
<dbReference type="UniPathway" id="UPA00059">
    <property type="reaction ID" value="UER00104"/>
</dbReference>
<accession>G8YFB8</accession>
<keyword evidence="9" id="KW-0443">Lipid metabolism</keyword>
<comment type="similarity">
    <text evidence="3">Belongs to the IPP isomerase type 1 family.</text>
</comment>
<feature type="domain" description="Nudix hydrolase" evidence="17">
    <location>
        <begin position="92"/>
        <end position="255"/>
    </location>
</feature>
<evidence type="ECO:0000256" key="2">
    <source>
        <dbReference type="ARBA" id="ARBA00004826"/>
    </source>
</evidence>
<keyword evidence="11" id="KW-0413">Isomerase</keyword>
<dbReference type="GO" id="GO:0046872">
    <property type="term" value="F:metal ion binding"/>
    <property type="evidence" value="ECO:0007669"/>
    <property type="project" value="UniProtKB-KW"/>
</dbReference>
<evidence type="ECO:0000256" key="7">
    <source>
        <dbReference type="ARBA" id="ARBA00022842"/>
    </source>
</evidence>
<dbReference type="GO" id="GO:0006694">
    <property type="term" value="P:steroid biosynthetic process"/>
    <property type="evidence" value="ECO:0007669"/>
    <property type="project" value="UniProtKB-KW"/>
</dbReference>
<dbReference type="GO" id="GO:0005737">
    <property type="term" value="C:cytoplasm"/>
    <property type="evidence" value="ECO:0007669"/>
    <property type="project" value="TreeGrafter"/>
</dbReference>
<evidence type="ECO:0000256" key="3">
    <source>
        <dbReference type="ARBA" id="ARBA00007579"/>
    </source>
</evidence>
<dbReference type="HOGENOM" id="CLU_060552_0_2_1"/>
<dbReference type="PANTHER" id="PTHR10885:SF0">
    <property type="entry name" value="ISOPENTENYL-DIPHOSPHATE DELTA-ISOMERASE"/>
    <property type="match status" value="1"/>
</dbReference>
<evidence type="ECO:0000313" key="18">
    <source>
        <dbReference type="EMBL" id="CCE81867.1"/>
    </source>
</evidence>
<dbReference type="GO" id="GO:0050992">
    <property type="term" value="P:dimethylallyl diphosphate biosynthetic process"/>
    <property type="evidence" value="ECO:0007669"/>
    <property type="project" value="UniProtKB-UniPathway"/>
</dbReference>
<dbReference type="STRING" id="559304.G8YFB8"/>
<evidence type="ECO:0000259" key="17">
    <source>
        <dbReference type="PROSITE" id="PS51462"/>
    </source>
</evidence>
<evidence type="ECO:0000256" key="11">
    <source>
        <dbReference type="ARBA" id="ARBA00023235"/>
    </source>
</evidence>
<evidence type="ECO:0000256" key="14">
    <source>
        <dbReference type="ARBA" id="ARBA00072489"/>
    </source>
</evidence>
<comment type="pathway">
    <text evidence="2">Isoprenoid biosynthesis; dimethylallyl diphosphate biosynthesis; dimethylallyl diphosphate from isopentenyl diphosphate: step 1/1.</text>
</comment>
<dbReference type="eggNOG" id="KOG0142">
    <property type="taxonomic scope" value="Eukaryota"/>
</dbReference>
<dbReference type="OrthoDB" id="510307at2759"/>
<protein>
    <recommendedName>
        <fullName evidence="13">Isopentenyl-diphosphate Delta-isomerase</fullName>
        <ecNumber evidence="4">5.3.3.2</ecNumber>
    </recommendedName>
    <alternativeName>
        <fullName evidence="15">Isopentenyl pyrophosphate isomerase</fullName>
    </alternativeName>
    <alternativeName>
        <fullName evidence="14">Isopentenyl-diphosphate delta-isomerase</fullName>
    </alternativeName>
</protein>
<dbReference type="InParanoid" id="G8YFB8"/>
<dbReference type="Proteomes" id="UP000005222">
    <property type="component" value="Chromosome I"/>
</dbReference>
<dbReference type="EMBL" id="FO082051">
    <property type="protein sequence ID" value="CCE81867.1"/>
    <property type="molecule type" value="Genomic_DNA"/>
</dbReference>
<evidence type="ECO:0000256" key="12">
    <source>
        <dbReference type="ARBA" id="ARBA00029294"/>
    </source>
</evidence>
<evidence type="ECO:0000256" key="13">
    <source>
        <dbReference type="ARBA" id="ARBA00071307"/>
    </source>
</evidence>
<dbReference type="Gene3D" id="3.90.79.10">
    <property type="entry name" value="Nucleoside Triphosphate Pyrophosphohydrolase"/>
    <property type="match status" value="1"/>
</dbReference>
<keyword evidence="8" id="KW-0752">Steroid biosynthesis</keyword>
<reference evidence="18 19" key="1">
    <citation type="journal article" date="2012" name="G3 (Bethesda)">
        <title>Pichia sorbitophila, an interspecies yeast hybrid reveals early steps of genome resolution following polyploidization.</title>
        <authorList>
            <person name="Leh Louis V."/>
            <person name="Despons L."/>
            <person name="Friedrich A."/>
            <person name="Martin T."/>
            <person name="Durrens P."/>
            <person name="Casaregola S."/>
            <person name="Neuveglise C."/>
            <person name="Fairhead C."/>
            <person name="Marck C."/>
            <person name="Cruz J.A."/>
            <person name="Straub M.L."/>
            <person name="Kugler V."/>
            <person name="Sacerdot C."/>
            <person name="Uzunov Z."/>
            <person name="Thierry A."/>
            <person name="Weiss S."/>
            <person name="Bleykasten C."/>
            <person name="De Montigny J."/>
            <person name="Jacques N."/>
            <person name="Jung P."/>
            <person name="Lemaire M."/>
            <person name="Mallet S."/>
            <person name="Morel G."/>
            <person name="Richard G.F."/>
            <person name="Sarkar A."/>
            <person name="Savel G."/>
            <person name="Schacherer J."/>
            <person name="Seret M.L."/>
            <person name="Talla E."/>
            <person name="Samson G."/>
            <person name="Jubin C."/>
            <person name="Poulain J."/>
            <person name="Vacherie B."/>
            <person name="Barbe V."/>
            <person name="Pelletier E."/>
            <person name="Sherman D.J."/>
            <person name="Westhof E."/>
            <person name="Weissenbach J."/>
            <person name="Baret P.V."/>
            <person name="Wincker P."/>
            <person name="Gaillardin C."/>
            <person name="Dujon B."/>
            <person name="Souciet J.L."/>
        </authorList>
    </citation>
    <scope>NUCLEOTIDE SEQUENCE [LARGE SCALE GENOMIC DNA]</scope>
    <source>
        <strain evidence="19">ATCC MYA-4447 / BCRC 22081 / CBS 7064 / NBRC 10061 / NRRL Y-12695</strain>
    </source>
</reference>
<sequence>MSEYEKLVKSLSGADILERWPDVTPLKQISGVPKSEGSNDDDNNKDTLFEGHDQEQIKLMDELCIVLDYEDQPVGAGTKKLCHIMKNIENGLLHRAFSLFVFDRNNRLLLQQRADEKITFPGMWTNTCCSHPLCFSDELGVSPQDGYKTTDLAAGIVGAKRAAQRKLEHELGVPVDQVAIEDIQYLTRIHYKSGSGADGKWGEHEIDYILILRTSQDLSINANYNEVKDYKYVSEADLQSMFEDKSLVFTPWFKLICHTFLFKWWRNLDNLDKFRDDSIHRLL</sequence>
<dbReference type="CDD" id="cd02885">
    <property type="entry name" value="NUDIX_IPP_Isomerase"/>
    <property type="match status" value="1"/>
</dbReference>
<evidence type="ECO:0000313" key="19">
    <source>
        <dbReference type="Proteomes" id="UP000005222"/>
    </source>
</evidence>
<keyword evidence="6" id="KW-0479">Metal-binding</keyword>
<feature type="region of interest" description="Disordered" evidence="16">
    <location>
        <begin position="28"/>
        <end position="48"/>
    </location>
</feature>
<dbReference type="InterPro" id="IPR011876">
    <property type="entry name" value="IsopentenylPP_isomerase_typ1"/>
</dbReference>
<dbReference type="PANTHER" id="PTHR10885">
    <property type="entry name" value="ISOPENTENYL-DIPHOSPHATE DELTA-ISOMERASE"/>
    <property type="match status" value="1"/>
</dbReference>
<dbReference type="AlphaFoldDB" id="G8YFB8"/>
<dbReference type="GO" id="GO:0009240">
    <property type="term" value="P:isopentenyl diphosphate biosynthetic process"/>
    <property type="evidence" value="ECO:0007669"/>
    <property type="project" value="TreeGrafter"/>
</dbReference>
<evidence type="ECO:0000256" key="6">
    <source>
        <dbReference type="ARBA" id="ARBA00022723"/>
    </source>
</evidence>
<dbReference type="NCBIfam" id="TIGR02150">
    <property type="entry name" value="IPP_isom_1"/>
    <property type="match status" value="1"/>
</dbReference>
<dbReference type="OMA" id="LRLCPWF"/>
<dbReference type="GO" id="GO:0004452">
    <property type="term" value="F:isopentenyl-diphosphate delta-isomerase activity"/>
    <property type="evidence" value="ECO:0007669"/>
    <property type="project" value="UniProtKB-EC"/>
</dbReference>
<dbReference type="FunFam" id="3.90.79.10:FF:000012">
    <property type="entry name" value="Isopentenyl-diphosphate Delta-isomerase 1"/>
    <property type="match status" value="1"/>
</dbReference>
<proteinExistence type="inferred from homology"/>